<comment type="similarity">
    <text evidence="6">Belongs to the DyP-type peroxidase family.</text>
</comment>
<dbReference type="GO" id="GO:0005829">
    <property type="term" value="C:cytosol"/>
    <property type="evidence" value="ECO:0007669"/>
    <property type="project" value="TreeGrafter"/>
</dbReference>
<dbReference type="PANTHER" id="PTHR30521">
    <property type="entry name" value="DEFERROCHELATASE/PEROXIDASE"/>
    <property type="match status" value="1"/>
</dbReference>
<dbReference type="RefSeq" id="WP_072843051.1">
    <property type="nucleotide sequence ID" value="NZ_FNAB01000001.1"/>
</dbReference>
<keyword evidence="2 9" id="KW-0575">Peroxidase</keyword>
<accession>A0A1G6NWR3</accession>
<dbReference type="EMBL" id="FNAB01000001">
    <property type="protein sequence ID" value="SDC72382.1"/>
    <property type="molecule type" value="Genomic_DNA"/>
</dbReference>
<dbReference type="InterPro" id="IPR048328">
    <property type="entry name" value="Dyp_perox_C"/>
</dbReference>
<keyword evidence="3" id="KW-0479">Metal-binding</keyword>
<evidence type="ECO:0000256" key="4">
    <source>
        <dbReference type="ARBA" id="ARBA00023002"/>
    </source>
</evidence>
<evidence type="ECO:0000256" key="1">
    <source>
        <dbReference type="ARBA" id="ARBA00001970"/>
    </source>
</evidence>
<gene>
    <name evidence="9" type="ORF">SAMN05444580_101696</name>
</gene>
<protein>
    <submittedName>
        <fullName evidence="9">Putative iron-dependent peroxidase</fullName>
    </submittedName>
</protein>
<organism evidence="9 10">
    <name type="scientific">Rhodococcus tukisamuensis</name>
    <dbReference type="NCBI Taxonomy" id="168276"/>
    <lineage>
        <taxon>Bacteria</taxon>
        <taxon>Bacillati</taxon>
        <taxon>Actinomycetota</taxon>
        <taxon>Actinomycetes</taxon>
        <taxon>Mycobacteriales</taxon>
        <taxon>Nocardiaceae</taxon>
        <taxon>Rhodococcus</taxon>
    </lineage>
</organism>
<sequence>MPESQTVATPLTPAALFLVVTIDVGGEATARGLLAATAGLRRATGLRMPGSGLELVTGVGSSAWDRLFGGPRPADLHEFTELRGETHRAPSTPGDLLFHIRAMSTDACFELAHQITKRLAGAATVVEEVHGFQYFENRDLIGFVDGTENPVGAQAVAAVTVGDEDPGFAGGSYVHVQRYVHDMTSWEALEVPEQERVIGRSKPDDVEMTADVKPANSHVALNAIKDEEGRSLEILRANMPYGQAGGEMGTYFIGYCRTPAITERMLENMFLGSPRGNHDRLLDFSTAVTGSLFFAPSADFLDALPAAPAAV</sequence>
<dbReference type="SUPFAM" id="SSF54909">
    <property type="entry name" value="Dimeric alpha+beta barrel"/>
    <property type="match status" value="1"/>
</dbReference>
<dbReference type="PANTHER" id="PTHR30521:SF0">
    <property type="entry name" value="DYP-TYPE PEROXIDASE FAMILY PROTEIN"/>
    <property type="match status" value="1"/>
</dbReference>
<dbReference type="InterPro" id="IPR011008">
    <property type="entry name" value="Dimeric_a/b-barrel"/>
</dbReference>
<dbReference type="Pfam" id="PF04261">
    <property type="entry name" value="Dyp_perox_N"/>
    <property type="match status" value="1"/>
</dbReference>
<keyword evidence="4" id="KW-0560">Oxidoreductase</keyword>
<dbReference type="InterPro" id="IPR048327">
    <property type="entry name" value="Dyp_perox_N"/>
</dbReference>
<evidence type="ECO:0000256" key="2">
    <source>
        <dbReference type="ARBA" id="ARBA00022559"/>
    </source>
</evidence>
<evidence type="ECO:0000259" key="7">
    <source>
        <dbReference type="Pfam" id="PF04261"/>
    </source>
</evidence>
<dbReference type="InterPro" id="IPR006314">
    <property type="entry name" value="Dyp_peroxidase"/>
</dbReference>
<dbReference type="GO" id="GO:0020037">
    <property type="term" value="F:heme binding"/>
    <property type="evidence" value="ECO:0007669"/>
    <property type="project" value="InterPro"/>
</dbReference>
<dbReference type="NCBIfam" id="TIGR01413">
    <property type="entry name" value="Dyp_perox_fam"/>
    <property type="match status" value="1"/>
</dbReference>
<evidence type="ECO:0000313" key="10">
    <source>
        <dbReference type="Proteomes" id="UP000199417"/>
    </source>
</evidence>
<evidence type="ECO:0000256" key="5">
    <source>
        <dbReference type="ARBA" id="ARBA00023004"/>
    </source>
</evidence>
<keyword evidence="5" id="KW-0408">Iron</keyword>
<evidence type="ECO:0000259" key="8">
    <source>
        <dbReference type="Pfam" id="PF20628"/>
    </source>
</evidence>
<dbReference type="PROSITE" id="PS51404">
    <property type="entry name" value="DYP_PEROXIDASE"/>
    <property type="match status" value="1"/>
</dbReference>
<feature type="domain" description="Dyp-type peroxidase C-terminal" evidence="8">
    <location>
        <begin position="136"/>
        <end position="299"/>
    </location>
</feature>
<dbReference type="AlphaFoldDB" id="A0A1G6NWR3"/>
<dbReference type="GO" id="GO:0046872">
    <property type="term" value="F:metal ion binding"/>
    <property type="evidence" value="ECO:0007669"/>
    <property type="project" value="UniProtKB-KW"/>
</dbReference>
<comment type="cofactor">
    <cofactor evidence="1">
        <name>heme b</name>
        <dbReference type="ChEBI" id="CHEBI:60344"/>
    </cofactor>
</comment>
<evidence type="ECO:0000256" key="3">
    <source>
        <dbReference type="ARBA" id="ARBA00022723"/>
    </source>
</evidence>
<dbReference type="Proteomes" id="UP000199417">
    <property type="component" value="Unassembled WGS sequence"/>
</dbReference>
<dbReference type="STRING" id="168276.SAMN05444580_101696"/>
<name>A0A1G6NWR3_9NOCA</name>
<reference evidence="9 10" key="1">
    <citation type="submission" date="2016-10" db="EMBL/GenBank/DDBJ databases">
        <authorList>
            <person name="de Groot N.N."/>
        </authorList>
    </citation>
    <scope>NUCLEOTIDE SEQUENCE [LARGE SCALE GENOMIC DNA]</scope>
    <source>
        <strain evidence="9 10">JCM 11308</strain>
    </source>
</reference>
<keyword evidence="10" id="KW-1185">Reference proteome</keyword>
<evidence type="ECO:0000256" key="6">
    <source>
        <dbReference type="ARBA" id="ARBA00025737"/>
    </source>
</evidence>
<dbReference type="GO" id="GO:0004601">
    <property type="term" value="F:peroxidase activity"/>
    <property type="evidence" value="ECO:0007669"/>
    <property type="project" value="UniProtKB-KW"/>
</dbReference>
<proteinExistence type="inferred from homology"/>
<evidence type="ECO:0000313" key="9">
    <source>
        <dbReference type="EMBL" id="SDC72382.1"/>
    </source>
</evidence>
<feature type="domain" description="Dyp-type peroxidase N-terminal" evidence="7">
    <location>
        <begin position="5"/>
        <end position="133"/>
    </location>
</feature>
<dbReference type="Pfam" id="PF20628">
    <property type="entry name" value="Dyp_perox_C"/>
    <property type="match status" value="1"/>
</dbReference>